<dbReference type="InterPro" id="IPR035895">
    <property type="entry name" value="HPr-like_sf"/>
</dbReference>
<dbReference type="AlphaFoldDB" id="A0A2I0QTQ8"/>
<dbReference type="RefSeq" id="WP_101331307.1">
    <property type="nucleotide sequence ID" value="NZ_PJNH01000002.1"/>
</dbReference>
<keyword evidence="3" id="KW-0963">Cytoplasm</keyword>
<gene>
    <name evidence="6" type="ORF">CEY16_07135</name>
</gene>
<name>A0A2I0QTQ8_9BACI</name>
<dbReference type="PROSITE" id="PS00589">
    <property type="entry name" value="PTS_HPR_SER"/>
    <property type="match status" value="1"/>
</dbReference>
<dbReference type="GO" id="GO:0005737">
    <property type="term" value="C:cytoplasm"/>
    <property type="evidence" value="ECO:0007669"/>
    <property type="project" value="UniProtKB-SubCell"/>
</dbReference>
<organism evidence="6 7">
    <name type="scientific">Halalkalibacillus sediminis</name>
    <dbReference type="NCBI Taxonomy" id="2018042"/>
    <lineage>
        <taxon>Bacteria</taxon>
        <taxon>Bacillati</taxon>
        <taxon>Bacillota</taxon>
        <taxon>Bacilli</taxon>
        <taxon>Bacillales</taxon>
        <taxon>Bacillaceae</taxon>
        <taxon>Halalkalibacillus</taxon>
    </lineage>
</organism>
<dbReference type="NCBIfam" id="TIGR01003">
    <property type="entry name" value="PTS_HPr_family"/>
    <property type="match status" value="1"/>
</dbReference>
<dbReference type="Pfam" id="PF00381">
    <property type="entry name" value="PTS-HPr"/>
    <property type="match status" value="1"/>
</dbReference>
<feature type="domain" description="HPr" evidence="5">
    <location>
        <begin position="1"/>
        <end position="87"/>
    </location>
</feature>
<dbReference type="PANTHER" id="PTHR33705:SF2">
    <property type="entry name" value="PHOSPHOCARRIER PROTEIN NPR"/>
    <property type="match status" value="1"/>
</dbReference>
<dbReference type="OrthoDB" id="9809047at2"/>
<reference evidence="6 7" key="1">
    <citation type="submission" date="2017-06" db="EMBL/GenBank/DDBJ databases">
        <title>the draft geome sequence of Illustriluteabacillus marina B3227.</title>
        <authorList>
            <person name="He R.-H."/>
            <person name="Du Z.-J."/>
        </authorList>
    </citation>
    <scope>NUCLEOTIDE SEQUENCE [LARGE SCALE GENOMIC DNA]</scope>
    <source>
        <strain evidence="6 7">B3227</strain>
    </source>
</reference>
<evidence type="ECO:0000256" key="1">
    <source>
        <dbReference type="ARBA" id="ARBA00004496"/>
    </source>
</evidence>
<evidence type="ECO:0000313" key="7">
    <source>
        <dbReference type="Proteomes" id="UP000243524"/>
    </source>
</evidence>
<evidence type="ECO:0000313" key="6">
    <source>
        <dbReference type="EMBL" id="PKR77699.1"/>
    </source>
</evidence>
<sequence>MAKVDIEVTNQTGLHARPAQQLVQEANKFTSDIKIVKGDKEADAKSILGVMTLGVEPGTTITLTADGDDEDEALEKLTNLIKNNFNE</sequence>
<dbReference type="Proteomes" id="UP000243524">
    <property type="component" value="Unassembled WGS sequence"/>
</dbReference>
<evidence type="ECO:0000256" key="3">
    <source>
        <dbReference type="ARBA" id="ARBA00022490"/>
    </source>
</evidence>
<dbReference type="InterPro" id="IPR000032">
    <property type="entry name" value="HPr-like"/>
</dbReference>
<proteinExistence type="inferred from homology"/>
<keyword evidence="7" id="KW-1185">Reference proteome</keyword>
<dbReference type="InterPro" id="IPR002114">
    <property type="entry name" value="PTS_HPr_Ser_P_site"/>
</dbReference>
<comment type="similarity">
    <text evidence="2">Belongs to the HPr family.</text>
</comment>
<evidence type="ECO:0000256" key="2">
    <source>
        <dbReference type="ARBA" id="ARBA00010736"/>
    </source>
</evidence>
<accession>A0A2I0QTQ8</accession>
<dbReference type="CDD" id="cd00367">
    <property type="entry name" value="PTS-HPr_like"/>
    <property type="match status" value="1"/>
</dbReference>
<dbReference type="InterPro" id="IPR050399">
    <property type="entry name" value="HPr"/>
</dbReference>
<protein>
    <submittedName>
        <fullName evidence="6">Phosphocarrier protein HPr</fullName>
    </submittedName>
</protein>
<dbReference type="GO" id="GO:0009401">
    <property type="term" value="P:phosphoenolpyruvate-dependent sugar phosphotransferase system"/>
    <property type="evidence" value="ECO:0007669"/>
    <property type="project" value="UniProtKB-KW"/>
</dbReference>
<dbReference type="PROSITE" id="PS51350">
    <property type="entry name" value="PTS_HPR_DOM"/>
    <property type="match status" value="1"/>
</dbReference>
<dbReference type="Gene3D" id="3.30.1340.10">
    <property type="entry name" value="HPr-like"/>
    <property type="match status" value="1"/>
</dbReference>
<dbReference type="PRINTS" id="PR00107">
    <property type="entry name" value="PHOSPHOCPHPR"/>
</dbReference>
<comment type="subcellular location">
    <subcellularLocation>
        <location evidence="1">Cytoplasm</location>
    </subcellularLocation>
</comment>
<dbReference type="EMBL" id="PJNH01000002">
    <property type="protein sequence ID" value="PKR77699.1"/>
    <property type="molecule type" value="Genomic_DNA"/>
</dbReference>
<keyword evidence="4" id="KW-0598">Phosphotransferase system</keyword>
<dbReference type="SUPFAM" id="SSF55594">
    <property type="entry name" value="HPr-like"/>
    <property type="match status" value="1"/>
</dbReference>
<dbReference type="PANTHER" id="PTHR33705">
    <property type="entry name" value="PHOSPHOCARRIER PROTEIN HPR"/>
    <property type="match status" value="1"/>
</dbReference>
<comment type="caution">
    <text evidence="6">The sequence shown here is derived from an EMBL/GenBank/DDBJ whole genome shotgun (WGS) entry which is preliminary data.</text>
</comment>
<evidence type="ECO:0000259" key="5">
    <source>
        <dbReference type="PROSITE" id="PS51350"/>
    </source>
</evidence>
<evidence type="ECO:0000256" key="4">
    <source>
        <dbReference type="ARBA" id="ARBA00022683"/>
    </source>
</evidence>